<evidence type="ECO:0000256" key="1">
    <source>
        <dbReference type="SAM" id="MobiDB-lite"/>
    </source>
</evidence>
<reference evidence="3 4" key="1">
    <citation type="submission" date="2018-11" db="EMBL/GenBank/DDBJ databases">
        <authorList>
            <consortium name="Pathogen Informatics"/>
        </authorList>
    </citation>
    <scope>NUCLEOTIDE SEQUENCE [LARGE SCALE GENOMIC DNA]</scope>
</reference>
<evidence type="ECO:0000313" key="3">
    <source>
        <dbReference type="EMBL" id="VDN17585.1"/>
    </source>
</evidence>
<evidence type="ECO:0000256" key="2">
    <source>
        <dbReference type="SAM" id="SignalP"/>
    </source>
</evidence>
<dbReference type="EMBL" id="UYRU01068321">
    <property type="protein sequence ID" value="VDN17585.1"/>
    <property type="molecule type" value="Genomic_DNA"/>
</dbReference>
<organism evidence="3 4">
    <name type="scientific">Dibothriocephalus latus</name>
    <name type="common">Fish tapeworm</name>
    <name type="synonym">Diphyllobothrium latum</name>
    <dbReference type="NCBI Taxonomy" id="60516"/>
    <lineage>
        <taxon>Eukaryota</taxon>
        <taxon>Metazoa</taxon>
        <taxon>Spiralia</taxon>
        <taxon>Lophotrochozoa</taxon>
        <taxon>Platyhelminthes</taxon>
        <taxon>Cestoda</taxon>
        <taxon>Eucestoda</taxon>
        <taxon>Diphyllobothriidea</taxon>
        <taxon>Diphyllobothriidae</taxon>
        <taxon>Dibothriocephalus</taxon>
    </lineage>
</organism>
<gene>
    <name evidence="3" type="ORF">DILT_LOCUS12965</name>
</gene>
<evidence type="ECO:0000313" key="4">
    <source>
        <dbReference type="Proteomes" id="UP000281553"/>
    </source>
</evidence>
<sequence>MPSRTLLITLLVLASTVLLSRAYPKAQENEEELKETKRVLVEEEDDHLLESALAATDIPEEMKTTAELNEGNIGVLKPATSRRWKRFARQFEKGIRRGWGEVKPYIPLIMHGLFPELMDSVAAEMGLPEEEEEKTHGKRVFSASRPVERSVRRAHIPQAKISKESVVPATKTSSLPSSSSQSQNSVYRIKYYIVLTGICMLLR</sequence>
<proteinExistence type="predicted"/>
<feature type="region of interest" description="Disordered" evidence="1">
    <location>
        <begin position="162"/>
        <end position="181"/>
    </location>
</feature>
<keyword evidence="4" id="KW-1185">Reference proteome</keyword>
<accession>A0A3P7LKX5</accession>
<protein>
    <submittedName>
        <fullName evidence="3">Uncharacterized protein</fullName>
    </submittedName>
</protein>
<feature type="chain" id="PRO_5018193964" evidence="2">
    <location>
        <begin position="23"/>
        <end position="203"/>
    </location>
</feature>
<feature type="signal peptide" evidence="2">
    <location>
        <begin position="1"/>
        <end position="22"/>
    </location>
</feature>
<dbReference type="AlphaFoldDB" id="A0A3P7LKX5"/>
<dbReference type="Proteomes" id="UP000281553">
    <property type="component" value="Unassembled WGS sequence"/>
</dbReference>
<name>A0A3P7LKX5_DIBLA</name>
<keyword evidence="2" id="KW-0732">Signal</keyword>